<evidence type="ECO:0000313" key="2">
    <source>
        <dbReference type="Proteomes" id="UP000030745"/>
    </source>
</evidence>
<accession>A0A067BHP7</accession>
<evidence type="ECO:0000313" key="1">
    <source>
        <dbReference type="EMBL" id="KDO16240.1"/>
    </source>
</evidence>
<gene>
    <name evidence="1" type="ORF">SPRG_18227</name>
</gene>
<name>A0A067BHP7_SAPPC</name>
<dbReference type="Proteomes" id="UP000030745">
    <property type="component" value="Unassembled WGS sequence"/>
</dbReference>
<keyword evidence="2" id="KW-1185">Reference proteome</keyword>
<dbReference type="EMBL" id="KK584247">
    <property type="protein sequence ID" value="KDO16240.1"/>
    <property type="molecule type" value="Genomic_DNA"/>
</dbReference>
<dbReference type="RefSeq" id="XP_012213054.1">
    <property type="nucleotide sequence ID" value="XM_012357664.1"/>
</dbReference>
<dbReference type="VEuPathDB" id="FungiDB:SPRG_18227"/>
<dbReference type="AlphaFoldDB" id="A0A067BHP7"/>
<reference evidence="1 2" key="1">
    <citation type="journal article" date="2013" name="PLoS Genet.">
        <title>Distinctive expansion of potential virulence genes in the genome of the oomycete fish pathogen Saprolegnia parasitica.</title>
        <authorList>
            <person name="Jiang R.H."/>
            <person name="de Bruijn I."/>
            <person name="Haas B.J."/>
            <person name="Belmonte R."/>
            <person name="Lobach L."/>
            <person name="Christie J."/>
            <person name="van den Ackerveken G."/>
            <person name="Bottin A."/>
            <person name="Bulone V."/>
            <person name="Diaz-Moreno S.M."/>
            <person name="Dumas B."/>
            <person name="Fan L."/>
            <person name="Gaulin E."/>
            <person name="Govers F."/>
            <person name="Grenville-Briggs L.J."/>
            <person name="Horner N.R."/>
            <person name="Levin J.Z."/>
            <person name="Mammella M."/>
            <person name="Meijer H.J."/>
            <person name="Morris P."/>
            <person name="Nusbaum C."/>
            <person name="Oome S."/>
            <person name="Phillips A.J."/>
            <person name="van Rooyen D."/>
            <person name="Rzeszutek E."/>
            <person name="Saraiva M."/>
            <person name="Secombes C.J."/>
            <person name="Seidl M.F."/>
            <person name="Snel B."/>
            <person name="Stassen J.H."/>
            <person name="Sykes S."/>
            <person name="Tripathy S."/>
            <person name="van den Berg H."/>
            <person name="Vega-Arreguin J.C."/>
            <person name="Wawra S."/>
            <person name="Young S.K."/>
            <person name="Zeng Q."/>
            <person name="Dieguez-Uribeondo J."/>
            <person name="Russ C."/>
            <person name="Tyler B.M."/>
            <person name="van West P."/>
        </authorList>
    </citation>
    <scope>NUCLEOTIDE SEQUENCE [LARGE SCALE GENOMIC DNA]</scope>
    <source>
        <strain evidence="1 2">CBS 223.65</strain>
    </source>
</reference>
<dbReference type="GeneID" id="24139752"/>
<proteinExistence type="predicted"/>
<protein>
    <submittedName>
        <fullName evidence="1">Uncharacterized protein</fullName>
    </submittedName>
</protein>
<sequence length="111" mass="12245">MSQTRRKCPVGLIMNGRSGADGVKPYRRLKSPAGRRVALASCPHLSRKLVEKRRSPRAGCGFVAMEMKNLVVKRIALLYDKHNLSPETLAHVTAVAAQGSAPSRARARWLR</sequence>
<dbReference type="KEGG" id="spar:SPRG_18227"/>
<organism evidence="1 2">
    <name type="scientific">Saprolegnia parasitica (strain CBS 223.65)</name>
    <dbReference type="NCBI Taxonomy" id="695850"/>
    <lineage>
        <taxon>Eukaryota</taxon>
        <taxon>Sar</taxon>
        <taxon>Stramenopiles</taxon>
        <taxon>Oomycota</taxon>
        <taxon>Saprolegniomycetes</taxon>
        <taxon>Saprolegniales</taxon>
        <taxon>Saprolegniaceae</taxon>
        <taxon>Saprolegnia</taxon>
    </lineage>
</organism>